<dbReference type="Pfam" id="PF10604">
    <property type="entry name" value="Polyketide_cyc2"/>
    <property type="match status" value="1"/>
</dbReference>
<evidence type="ECO:0000313" key="2">
    <source>
        <dbReference type="Proteomes" id="UP000573327"/>
    </source>
</evidence>
<protein>
    <recommendedName>
        <fullName evidence="3">Polyketide cyclase</fullName>
    </recommendedName>
</protein>
<keyword evidence="2" id="KW-1185">Reference proteome</keyword>
<organism evidence="1 2">
    <name type="scientific">Kitasatospora gansuensis</name>
    <dbReference type="NCBI Taxonomy" id="258050"/>
    <lineage>
        <taxon>Bacteria</taxon>
        <taxon>Bacillati</taxon>
        <taxon>Actinomycetota</taxon>
        <taxon>Actinomycetes</taxon>
        <taxon>Kitasatosporales</taxon>
        <taxon>Streptomycetaceae</taxon>
        <taxon>Kitasatospora</taxon>
    </lineage>
</organism>
<dbReference type="InterPro" id="IPR019587">
    <property type="entry name" value="Polyketide_cyclase/dehydratase"/>
</dbReference>
<dbReference type="Gene3D" id="3.30.530.20">
    <property type="match status" value="1"/>
</dbReference>
<comment type="caution">
    <text evidence="1">The sequence shown here is derived from an EMBL/GenBank/DDBJ whole genome shotgun (WGS) entry which is preliminary data.</text>
</comment>
<dbReference type="Proteomes" id="UP000573327">
    <property type="component" value="Unassembled WGS sequence"/>
</dbReference>
<proteinExistence type="predicted"/>
<dbReference type="AlphaFoldDB" id="A0A7W7WL27"/>
<name>A0A7W7WL27_9ACTN</name>
<dbReference type="RefSeq" id="WP_313068784.1">
    <property type="nucleotide sequence ID" value="NZ_JACHJR010000001.1"/>
</dbReference>
<dbReference type="InterPro" id="IPR023393">
    <property type="entry name" value="START-like_dom_sf"/>
</dbReference>
<dbReference type="SUPFAM" id="SSF55961">
    <property type="entry name" value="Bet v1-like"/>
    <property type="match status" value="1"/>
</dbReference>
<evidence type="ECO:0000313" key="1">
    <source>
        <dbReference type="EMBL" id="MBB4950279.1"/>
    </source>
</evidence>
<evidence type="ECO:0008006" key="3">
    <source>
        <dbReference type="Google" id="ProtNLM"/>
    </source>
</evidence>
<gene>
    <name evidence="1" type="ORF">F4556_005814</name>
</gene>
<sequence length="143" mass="15438">MEAAMWTYQHSIETAAAPEAIWRLWADVDGWGEWNAEIEKIDFRGPFAVGAGIAMTPPGEDPIELTVVELGEGEHFTDEARFGGLVLRTTHRLVPLGPGRTEVVYRMEISGEGADQVGPEIGPGITADWPDTMAALVAHAARG</sequence>
<reference evidence="1 2" key="1">
    <citation type="submission" date="2020-08" db="EMBL/GenBank/DDBJ databases">
        <title>Sequencing the genomes of 1000 actinobacteria strains.</title>
        <authorList>
            <person name="Klenk H.-P."/>
        </authorList>
    </citation>
    <scope>NUCLEOTIDE SEQUENCE [LARGE SCALE GENOMIC DNA]</scope>
    <source>
        <strain evidence="1 2">DSM 44786</strain>
    </source>
</reference>
<dbReference type="EMBL" id="JACHJR010000001">
    <property type="protein sequence ID" value="MBB4950279.1"/>
    <property type="molecule type" value="Genomic_DNA"/>
</dbReference>
<accession>A0A7W7WL27</accession>